<evidence type="ECO:0000256" key="8">
    <source>
        <dbReference type="SAM" id="MobiDB-lite"/>
    </source>
</evidence>
<dbReference type="SMART" id="SM00055">
    <property type="entry name" value="FCH"/>
    <property type="match status" value="1"/>
</dbReference>
<dbReference type="InterPro" id="IPR027267">
    <property type="entry name" value="AH/BAR_dom_sf"/>
</dbReference>
<feature type="compositionally biased region" description="Low complexity" evidence="8">
    <location>
        <begin position="421"/>
        <end position="443"/>
    </location>
</feature>
<dbReference type="GO" id="GO:0009898">
    <property type="term" value="C:cytoplasmic side of plasma membrane"/>
    <property type="evidence" value="ECO:0007669"/>
    <property type="project" value="TreeGrafter"/>
</dbReference>
<dbReference type="Gene3D" id="2.30.30.40">
    <property type="entry name" value="SH3 Domains"/>
    <property type="match status" value="1"/>
</dbReference>
<feature type="compositionally biased region" description="Pro residues" evidence="8">
    <location>
        <begin position="401"/>
        <end position="418"/>
    </location>
</feature>
<evidence type="ECO:0000256" key="3">
    <source>
        <dbReference type="ARBA" id="ARBA00022490"/>
    </source>
</evidence>
<evidence type="ECO:0008006" key="13">
    <source>
        <dbReference type="Google" id="ProtNLM"/>
    </source>
</evidence>
<dbReference type="AlphaFoldDB" id="A0A0C9WJQ3"/>
<dbReference type="SMART" id="SM00326">
    <property type="entry name" value="SH3"/>
    <property type="match status" value="1"/>
</dbReference>
<evidence type="ECO:0000256" key="7">
    <source>
        <dbReference type="PROSITE-ProRule" id="PRU01077"/>
    </source>
</evidence>
<keyword evidence="4" id="KW-0597">Phosphoprotein</keyword>
<dbReference type="Gene3D" id="1.20.1270.60">
    <property type="entry name" value="Arfaptin homology (AH) domain/BAR domain"/>
    <property type="match status" value="1"/>
</dbReference>
<dbReference type="SUPFAM" id="SSF103657">
    <property type="entry name" value="BAR/IMD domain-like"/>
    <property type="match status" value="1"/>
</dbReference>
<reference evidence="11 12" key="1">
    <citation type="submission" date="2014-04" db="EMBL/GenBank/DDBJ databases">
        <authorList>
            <consortium name="DOE Joint Genome Institute"/>
            <person name="Kuo A."/>
            <person name="Kohler A."/>
            <person name="Nagy L.G."/>
            <person name="Floudas D."/>
            <person name="Copeland A."/>
            <person name="Barry K.W."/>
            <person name="Cichocki N."/>
            <person name="Veneault-Fourrey C."/>
            <person name="LaButti K."/>
            <person name="Lindquist E.A."/>
            <person name="Lipzen A."/>
            <person name="Lundell T."/>
            <person name="Morin E."/>
            <person name="Murat C."/>
            <person name="Sun H."/>
            <person name="Tunlid A."/>
            <person name="Henrissat B."/>
            <person name="Grigoriev I.V."/>
            <person name="Hibbett D.S."/>
            <person name="Martin F."/>
            <person name="Nordberg H.P."/>
            <person name="Cantor M.N."/>
            <person name="Hua S.X."/>
        </authorList>
    </citation>
    <scope>NUCLEOTIDE SEQUENCE [LARGE SCALE GENOMIC DNA]</scope>
    <source>
        <strain evidence="11 12">LaAM-08-1</strain>
    </source>
</reference>
<feature type="domain" description="SH3" evidence="9">
    <location>
        <begin position="473"/>
        <end position="536"/>
    </location>
</feature>
<keyword evidence="2 6" id="KW-0728">SH3 domain</keyword>
<keyword evidence="7" id="KW-0175">Coiled coil</keyword>
<dbReference type="Pfam" id="PF00611">
    <property type="entry name" value="FCH"/>
    <property type="match status" value="1"/>
</dbReference>
<comment type="subcellular location">
    <subcellularLocation>
        <location evidence="1">Cytoplasm</location>
        <location evidence="1">Cytoskeleton</location>
    </subcellularLocation>
</comment>
<keyword evidence="5" id="KW-0206">Cytoskeleton</keyword>
<feature type="compositionally biased region" description="Polar residues" evidence="8">
    <location>
        <begin position="345"/>
        <end position="361"/>
    </location>
</feature>
<name>A0A0C9WJQ3_9AGAR</name>
<dbReference type="InterPro" id="IPR001060">
    <property type="entry name" value="FCH_dom"/>
</dbReference>
<evidence type="ECO:0000256" key="5">
    <source>
        <dbReference type="ARBA" id="ARBA00023212"/>
    </source>
</evidence>
<dbReference type="Proteomes" id="UP000054477">
    <property type="component" value="Unassembled WGS sequence"/>
</dbReference>
<proteinExistence type="predicted"/>
<feature type="region of interest" description="Disordered" evidence="8">
    <location>
        <begin position="339"/>
        <end position="465"/>
    </location>
</feature>
<dbReference type="GO" id="GO:0030036">
    <property type="term" value="P:actin cytoskeleton organization"/>
    <property type="evidence" value="ECO:0007669"/>
    <property type="project" value="UniProtKB-ARBA"/>
</dbReference>
<dbReference type="PANTHER" id="PTHR23065">
    <property type="entry name" value="PROLINE-SERINE-THREONINE PHOSPHATASE INTERACTING PROTEIN 1"/>
    <property type="match status" value="1"/>
</dbReference>
<dbReference type="CDD" id="cd07651">
    <property type="entry name" value="F-BAR_PombeCdc15_like"/>
    <property type="match status" value="1"/>
</dbReference>
<reference evidence="12" key="2">
    <citation type="submission" date="2015-01" db="EMBL/GenBank/DDBJ databases">
        <title>Evolutionary Origins and Diversification of the Mycorrhizal Mutualists.</title>
        <authorList>
            <consortium name="DOE Joint Genome Institute"/>
            <consortium name="Mycorrhizal Genomics Consortium"/>
            <person name="Kohler A."/>
            <person name="Kuo A."/>
            <person name="Nagy L.G."/>
            <person name="Floudas D."/>
            <person name="Copeland A."/>
            <person name="Barry K.W."/>
            <person name="Cichocki N."/>
            <person name="Veneault-Fourrey C."/>
            <person name="LaButti K."/>
            <person name="Lindquist E.A."/>
            <person name="Lipzen A."/>
            <person name="Lundell T."/>
            <person name="Morin E."/>
            <person name="Murat C."/>
            <person name="Riley R."/>
            <person name="Ohm R."/>
            <person name="Sun H."/>
            <person name="Tunlid A."/>
            <person name="Henrissat B."/>
            <person name="Grigoriev I.V."/>
            <person name="Hibbett D.S."/>
            <person name="Martin F."/>
        </authorList>
    </citation>
    <scope>NUCLEOTIDE SEQUENCE [LARGE SCALE GENOMIC DNA]</scope>
    <source>
        <strain evidence="12">LaAM-08-1</strain>
    </source>
</reference>
<dbReference type="InterPro" id="IPR031160">
    <property type="entry name" value="F_BAR_dom"/>
</dbReference>
<evidence type="ECO:0000256" key="2">
    <source>
        <dbReference type="ARBA" id="ARBA00022443"/>
    </source>
</evidence>
<dbReference type="Pfam" id="PF00018">
    <property type="entry name" value="SH3_1"/>
    <property type="match status" value="1"/>
</dbReference>
<dbReference type="GO" id="GO:0120104">
    <property type="term" value="C:mitotic actomyosin contractile ring, proximal layer"/>
    <property type="evidence" value="ECO:0007669"/>
    <property type="project" value="TreeGrafter"/>
</dbReference>
<dbReference type="HOGENOM" id="CLU_003525_1_1_1"/>
<evidence type="ECO:0000259" key="9">
    <source>
        <dbReference type="PROSITE" id="PS50002"/>
    </source>
</evidence>
<evidence type="ECO:0000313" key="11">
    <source>
        <dbReference type="EMBL" id="KIJ95094.1"/>
    </source>
</evidence>
<accession>A0A0C9WJQ3</accession>
<organism evidence="11 12">
    <name type="scientific">Laccaria amethystina LaAM-08-1</name>
    <dbReference type="NCBI Taxonomy" id="1095629"/>
    <lineage>
        <taxon>Eukaryota</taxon>
        <taxon>Fungi</taxon>
        <taxon>Dikarya</taxon>
        <taxon>Basidiomycota</taxon>
        <taxon>Agaricomycotina</taxon>
        <taxon>Agaricomycetes</taxon>
        <taxon>Agaricomycetidae</taxon>
        <taxon>Agaricales</taxon>
        <taxon>Agaricineae</taxon>
        <taxon>Hydnangiaceae</taxon>
        <taxon>Laccaria</taxon>
    </lineage>
</organism>
<evidence type="ECO:0000256" key="6">
    <source>
        <dbReference type="PROSITE-ProRule" id="PRU00192"/>
    </source>
</evidence>
<evidence type="ECO:0000259" key="10">
    <source>
        <dbReference type="PROSITE" id="PS51741"/>
    </source>
</evidence>
<dbReference type="InterPro" id="IPR001452">
    <property type="entry name" value="SH3_domain"/>
</dbReference>
<dbReference type="GO" id="GO:0005543">
    <property type="term" value="F:phospholipid binding"/>
    <property type="evidence" value="ECO:0007669"/>
    <property type="project" value="TreeGrafter"/>
</dbReference>
<feature type="domain" description="F-BAR" evidence="10">
    <location>
        <begin position="33"/>
        <end position="286"/>
    </location>
</feature>
<dbReference type="PROSITE" id="PS51741">
    <property type="entry name" value="F_BAR"/>
    <property type="match status" value="1"/>
</dbReference>
<evidence type="ECO:0000313" key="12">
    <source>
        <dbReference type="Proteomes" id="UP000054477"/>
    </source>
</evidence>
<dbReference type="OrthoDB" id="19092at2759"/>
<dbReference type="FunFam" id="2.30.30.40:FF:000312">
    <property type="entry name" value="Related to Cell division control protein 15"/>
    <property type="match status" value="1"/>
</dbReference>
<sequence length="536" mass="60399">MATRTQQSATSLSRFAKHPVPPDVDIYNGSHSREYCNSFWGPGDDGPTILFTRMRGTSKTTDELISFWNERAIIEEEYAHRLAKLAKLPIGSDEIGELRNSLDTLRIETERVAQSHLELAHKIRSDHEARTAQFHERQVEHRRTRQAALEKKFKQKQTQEAYVQKAREKYEADCVRINSYSQQATFMTGKDLERINMKLTRARQTVQANEKDLANFTKGLLDLIPEWEGEWKAFCDSCQDLEEERIDVMKDVIWVYANDVSTICVTDDLSCECVRTALDQLDPEKDVDNFVHEHGTGNSIPQPPAFVPYTGQQNPALPETQTIRLAEFQRIIARPPLMYPANPQALPTPSRQNSIDDTSAPISYPPANGDNHSPHSITHDTTSHAPNGIHRTHTPNRSHQQPPPRTNPPTNPPPPPPEVHQQPTASSSRQSPSPRRPNRVSQPLPVLPVGGGLEEGRAQTPPPLLPTQSSRVLFYGGLKALYEYTATIEEEFDFQAGDVIAVTATPDDGWWSGELLDEARRVEGRNVFPSNFVCLF</sequence>
<gene>
    <name evidence="11" type="ORF">K443DRAFT_134522</name>
</gene>
<evidence type="ECO:0000256" key="1">
    <source>
        <dbReference type="ARBA" id="ARBA00004245"/>
    </source>
</evidence>
<dbReference type="InterPro" id="IPR036028">
    <property type="entry name" value="SH3-like_dom_sf"/>
</dbReference>
<protein>
    <recommendedName>
        <fullName evidence="13">SH3 domain-containing protein</fullName>
    </recommendedName>
</protein>
<dbReference type="CDD" id="cd00174">
    <property type="entry name" value="SH3"/>
    <property type="match status" value="1"/>
</dbReference>
<dbReference type="SUPFAM" id="SSF50044">
    <property type="entry name" value="SH3-domain"/>
    <property type="match status" value="1"/>
</dbReference>
<keyword evidence="3" id="KW-0963">Cytoplasm</keyword>
<dbReference type="PANTHER" id="PTHR23065:SF7">
    <property type="entry name" value="NOSTRIN, ISOFORM H"/>
    <property type="match status" value="1"/>
</dbReference>
<dbReference type="EMBL" id="KN838767">
    <property type="protein sequence ID" value="KIJ95094.1"/>
    <property type="molecule type" value="Genomic_DNA"/>
</dbReference>
<keyword evidence="12" id="KW-1185">Reference proteome</keyword>
<dbReference type="PROSITE" id="PS50002">
    <property type="entry name" value="SH3"/>
    <property type="match status" value="1"/>
</dbReference>
<evidence type="ECO:0000256" key="4">
    <source>
        <dbReference type="ARBA" id="ARBA00022553"/>
    </source>
</evidence>
<dbReference type="STRING" id="1095629.A0A0C9WJQ3"/>